<dbReference type="Gene3D" id="3.40.50.1240">
    <property type="entry name" value="Phosphoglycerate mutase-like"/>
    <property type="match status" value="1"/>
</dbReference>
<dbReference type="GO" id="GO:0016791">
    <property type="term" value="F:phosphatase activity"/>
    <property type="evidence" value="ECO:0007669"/>
    <property type="project" value="TreeGrafter"/>
</dbReference>
<name>A0A6J6CFU9_9ZZZZ</name>
<dbReference type="InterPro" id="IPR050275">
    <property type="entry name" value="PGM_Phosphatase"/>
</dbReference>
<organism evidence="1">
    <name type="scientific">freshwater metagenome</name>
    <dbReference type="NCBI Taxonomy" id="449393"/>
    <lineage>
        <taxon>unclassified sequences</taxon>
        <taxon>metagenomes</taxon>
        <taxon>ecological metagenomes</taxon>
    </lineage>
</organism>
<dbReference type="PROSITE" id="PS00175">
    <property type="entry name" value="PG_MUTASE"/>
    <property type="match status" value="1"/>
</dbReference>
<dbReference type="SUPFAM" id="SSF53254">
    <property type="entry name" value="Phosphoglycerate mutase-like"/>
    <property type="match status" value="1"/>
</dbReference>
<dbReference type="AlphaFoldDB" id="A0A6J6CFU9"/>
<proteinExistence type="predicted"/>
<reference evidence="1" key="1">
    <citation type="submission" date="2020-05" db="EMBL/GenBank/DDBJ databases">
        <authorList>
            <person name="Chiriac C."/>
            <person name="Salcher M."/>
            <person name="Ghai R."/>
            <person name="Kavagutti S V."/>
        </authorList>
    </citation>
    <scope>NUCLEOTIDE SEQUENCE</scope>
</reference>
<dbReference type="InterPro" id="IPR013078">
    <property type="entry name" value="His_Pase_superF_clade-1"/>
</dbReference>
<dbReference type="Pfam" id="PF00300">
    <property type="entry name" value="His_Phos_1"/>
    <property type="match status" value="1"/>
</dbReference>
<evidence type="ECO:0000313" key="1">
    <source>
        <dbReference type="EMBL" id="CAB4550450.1"/>
    </source>
</evidence>
<dbReference type="SMART" id="SM00855">
    <property type="entry name" value="PGAM"/>
    <property type="match status" value="1"/>
</dbReference>
<dbReference type="GO" id="GO:0005737">
    <property type="term" value="C:cytoplasm"/>
    <property type="evidence" value="ECO:0007669"/>
    <property type="project" value="TreeGrafter"/>
</dbReference>
<protein>
    <submittedName>
        <fullName evidence="1">Unannotated protein</fullName>
    </submittedName>
</protein>
<accession>A0A6J6CFU9</accession>
<dbReference type="PANTHER" id="PTHR48100">
    <property type="entry name" value="BROAD-SPECIFICITY PHOSPHATASE YOR283W-RELATED"/>
    <property type="match status" value="1"/>
</dbReference>
<dbReference type="CDD" id="cd07067">
    <property type="entry name" value="HP_PGM_like"/>
    <property type="match status" value="1"/>
</dbReference>
<gene>
    <name evidence="1" type="ORF">UFOPK1506_00412</name>
</gene>
<dbReference type="PANTHER" id="PTHR48100:SF62">
    <property type="entry name" value="GLUCOSYL-3-PHOSPHOGLYCERATE PHOSPHATASE"/>
    <property type="match status" value="1"/>
</dbReference>
<sequence>MSKRLIIMRHGQTDWNVENRFQGHTDIPLNATGRGQVARAASILGTQDIDHIISSDLQRAFDTAAAVASVKKLRVISDARLRETHCGSWEGRTGPDIEASDGENLARWFDGDDIPAGGDGERRSDVVKRMMNGIEEGLSDCGPGQTLLVVTHGGAARGAIGALLGLVISDWVAIGGLANASWSIVEERNSRWRLIEHNSGVLPEPILGQESSQ</sequence>
<dbReference type="InterPro" id="IPR001345">
    <property type="entry name" value="PG/BPGM_mutase_AS"/>
</dbReference>
<dbReference type="EMBL" id="CAEZSV010000053">
    <property type="protein sequence ID" value="CAB4550450.1"/>
    <property type="molecule type" value="Genomic_DNA"/>
</dbReference>
<dbReference type="InterPro" id="IPR029033">
    <property type="entry name" value="His_PPase_superfam"/>
</dbReference>